<name>A0A401T4A5_CHIPU</name>
<protein>
    <submittedName>
        <fullName evidence="1">Uncharacterized protein</fullName>
    </submittedName>
</protein>
<sequence length="90" mass="10304">MLSNDWPSGELVLLTGVWKHIPHLQVPDLSTGTAVCYSKCMPFEKEFLCKVVSTNVLWDALKSCQELDKLSFFFNQNTYTIVTIIEFMLV</sequence>
<evidence type="ECO:0000313" key="1">
    <source>
        <dbReference type="EMBL" id="GCC37479.1"/>
    </source>
</evidence>
<reference evidence="1 2" key="1">
    <citation type="journal article" date="2018" name="Nat. Ecol. Evol.">
        <title>Shark genomes provide insights into elasmobranch evolution and the origin of vertebrates.</title>
        <authorList>
            <person name="Hara Y"/>
            <person name="Yamaguchi K"/>
            <person name="Onimaru K"/>
            <person name="Kadota M"/>
            <person name="Koyanagi M"/>
            <person name="Keeley SD"/>
            <person name="Tatsumi K"/>
            <person name="Tanaka K"/>
            <person name="Motone F"/>
            <person name="Kageyama Y"/>
            <person name="Nozu R"/>
            <person name="Adachi N"/>
            <person name="Nishimura O"/>
            <person name="Nakagawa R"/>
            <person name="Tanegashima C"/>
            <person name="Kiyatake I"/>
            <person name="Matsumoto R"/>
            <person name="Murakumo K"/>
            <person name="Nishida K"/>
            <person name="Terakita A"/>
            <person name="Kuratani S"/>
            <person name="Sato K"/>
            <person name="Hyodo S Kuraku.S."/>
        </authorList>
    </citation>
    <scope>NUCLEOTIDE SEQUENCE [LARGE SCALE GENOMIC DNA]</scope>
</reference>
<dbReference type="EMBL" id="BEZZ01001007">
    <property type="protein sequence ID" value="GCC37479.1"/>
    <property type="molecule type" value="Genomic_DNA"/>
</dbReference>
<evidence type="ECO:0000313" key="2">
    <source>
        <dbReference type="Proteomes" id="UP000287033"/>
    </source>
</evidence>
<keyword evidence="2" id="KW-1185">Reference proteome</keyword>
<comment type="caution">
    <text evidence="1">The sequence shown here is derived from an EMBL/GenBank/DDBJ whole genome shotgun (WGS) entry which is preliminary data.</text>
</comment>
<proteinExistence type="predicted"/>
<gene>
    <name evidence="1" type="ORF">chiPu_0015983</name>
</gene>
<organism evidence="1 2">
    <name type="scientific">Chiloscyllium punctatum</name>
    <name type="common">Brownbanded bambooshark</name>
    <name type="synonym">Hemiscyllium punctatum</name>
    <dbReference type="NCBI Taxonomy" id="137246"/>
    <lineage>
        <taxon>Eukaryota</taxon>
        <taxon>Metazoa</taxon>
        <taxon>Chordata</taxon>
        <taxon>Craniata</taxon>
        <taxon>Vertebrata</taxon>
        <taxon>Chondrichthyes</taxon>
        <taxon>Elasmobranchii</taxon>
        <taxon>Galeomorphii</taxon>
        <taxon>Galeoidea</taxon>
        <taxon>Orectolobiformes</taxon>
        <taxon>Hemiscylliidae</taxon>
        <taxon>Chiloscyllium</taxon>
    </lineage>
</organism>
<accession>A0A401T4A5</accession>
<dbReference type="AlphaFoldDB" id="A0A401T4A5"/>
<dbReference type="Proteomes" id="UP000287033">
    <property type="component" value="Unassembled WGS sequence"/>
</dbReference>